<dbReference type="OrthoDB" id="26679at2759"/>
<evidence type="ECO:0000256" key="5">
    <source>
        <dbReference type="SAM" id="MobiDB-lite"/>
    </source>
</evidence>
<keyword evidence="8" id="KW-1185">Reference proteome</keyword>
<comment type="similarity">
    <text evidence="2">Belongs to the OXR1 family.</text>
</comment>
<dbReference type="Proteomes" id="UP000239899">
    <property type="component" value="Unassembled WGS sequence"/>
</dbReference>
<name>A0A2P6TUJ9_CHLSO</name>
<feature type="compositionally biased region" description="Acidic residues" evidence="5">
    <location>
        <begin position="106"/>
        <end position="119"/>
    </location>
</feature>
<feature type="region of interest" description="Disordered" evidence="5">
    <location>
        <begin position="15"/>
        <end position="131"/>
    </location>
</feature>
<feature type="compositionally biased region" description="Acidic residues" evidence="5">
    <location>
        <begin position="149"/>
        <end position="160"/>
    </location>
</feature>
<feature type="domain" description="TLDc" evidence="6">
    <location>
        <begin position="222"/>
        <end position="387"/>
    </location>
</feature>
<dbReference type="InterPro" id="IPR006571">
    <property type="entry name" value="TLDc_dom"/>
</dbReference>
<dbReference type="GO" id="GO:0005739">
    <property type="term" value="C:mitochondrion"/>
    <property type="evidence" value="ECO:0007669"/>
    <property type="project" value="UniProtKB-SubCell"/>
</dbReference>
<evidence type="ECO:0000256" key="3">
    <source>
        <dbReference type="ARBA" id="ARBA00023128"/>
    </source>
</evidence>
<evidence type="ECO:0000313" key="8">
    <source>
        <dbReference type="Proteomes" id="UP000239899"/>
    </source>
</evidence>
<dbReference type="Pfam" id="PF07534">
    <property type="entry name" value="TLD"/>
    <property type="match status" value="1"/>
</dbReference>
<dbReference type="EMBL" id="LHPG02000006">
    <property type="protein sequence ID" value="PRW57748.1"/>
    <property type="molecule type" value="Genomic_DNA"/>
</dbReference>
<protein>
    <recommendedName>
        <fullName evidence="4">Oxidation resistance protein 1</fullName>
    </recommendedName>
</protein>
<dbReference type="AlphaFoldDB" id="A0A2P6TUJ9"/>
<gene>
    <name evidence="7" type="ORF">C2E21_3705</name>
</gene>
<evidence type="ECO:0000256" key="2">
    <source>
        <dbReference type="ARBA" id="ARBA00009540"/>
    </source>
</evidence>
<evidence type="ECO:0000256" key="4">
    <source>
        <dbReference type="ARBA" id="ARBA00040604"/>
    </source>
</evidence>
<comment type="subcellular location">
    <subcellularLocation>
        <location evidence="1">Mitochondrion</location>
    </subcellularLocation>
</comment>
<sequence length="387" mass="41669">MLSRLLEGIVHLVEDEDDYTTASEGSATPRAAAEVARLDSGHLTAAGGVAAASHRPSSRGGGSGPGSLVGSPGQARTAAALQQAAEQQQGAQQQRRRGSAAGEEGGSGEDGEEEDEEDEEPRRRSGWNILGGMPFLPRVLELLTPKATDEEEEGEEAEEGAEGRRGPPAAPTSPGGSSLYPTLAEAEAPPRADDEDLQGTTTEPAPLEPGQQPMPALSEASSLLSDEHVRALAAAVPARYRQARWTLLYSTARDGISLQTLLRNAGRRAPTVLVVRDFQRHVFGAYCSEPWRLDKRFFGTGETFVFTLEPRRAAWFWWWRRMAKEHNDYFQFCSNEAIAVGGSGGYALWLDADLTRGLSRNCTTFGNSSLAGQEEFQVGTVELWGLS</sequence>
<comment type="caution">
    <text evidence="7">The sequence shown here is derived from an EMBL/GenBank/DDBJ whole genome shotgun (WGS) entry which is preliminary data.</text>
</comment>
<feature type="region of interest" description="Disordered" evidence="5">
    <location>
        <begin position="146"/>
        <end position="215"/>
    </location>
</feature>
<accession>A0A2P6TUJ9</accession>
<evidence type="ECO:0000313" key="7">
    <source>
        <dbReference type="EMBL" id="PRW57748.1"/>
    </source>
</evidence>
<proteinExistence type="inferred from homology"/>
<organism evidence="7 8">
    <name type="scientific">Chlorella sorokiniana</name>
    <name type="common">Freshwater green alga</name>
    <dbReference type="NCBI Taxonomy" id="3076"/>
    <lineage>
        <taxon>Eukaryota</taxon>
        <taxon>Viridiplantae</taxon>
        <taxon>Chlorophyta</taxon>
        <taxon>core chlorophytes</taxon>
        <taxon>Trebouxiophyceae</taxon>
        <taxon>Chlorellales</taxon>
        <taxon>Chlorellaceae</taxon>
        <taxon>Chlorella clade</taxon>
        <taxon>Chlorella</taxon>
    </lineage>
</organism>
<evidence type="ECO:0000259" key="6">
    <source>
        <dbReference type="PROSITE" id="PS51886"/>
    </source>
</evidence>
<reference evidence="7 8" key="1">
    <citation type="journal article" date="2018" name="Plant J.">
        <title>Genome sequences of Chlorella sorokiniana UTEX 1602 and Micractinium conductrix SAG 241.80: implications to maltose excretion by a green alga.</title>
        <authorList>
            <person name="Arriola M.B."/>
            <person name="Velmurugan N."/>
            <person name="Zhang Y."/>
            <person name="Plunkett M.H."/>
            <person name="Hondzo H."/>
            <person name="Barney B.M."/>
        </authorList>
    </citation>
    <scope>NUCLEOTIDE SEQUENCE [LARGE SCALE GENOMIC DNA]</scope>
    <source>
        <strain evidence="8">UTEX 1602</strain>
    </source>
</reference>
<dbReference type="PROSITE" id="PS51886">
    <property type="entry name" value="TLDC"/>
    <property type="match status" value="1"/>
</dbReference>
<dbReference type="SMART" id="SM00584">
    <property type="entry name" value="TLDc"/>
    <property type="match status" value="1"/>
</dbReference>
<dbReference type="PANTHER" id="PTHR23354:SF62">
    <property type="entry name" value="MUSTARD, ISOFORM V"/>
    <property type="match status" value="1"/>
</dbReference>
<keyword evidence="3" id="KW-0496">Mitochondrion</keyword>
<dbReference type="PANTHER" id="PTHR23354">
    <property type="entry name" value="NUCLEOLAR PROTEIN 7/ESTROGEN RECEPTOR COACTIVATOR-RELATED"/>
    <property type="match status" value="1"/>
</dbReference>
<evidence type="ECO:0000256" key="1">
    <source>
        <dbReference type="ARBA" id="ARBA00004173"/>
    </source>
</evidence>
<feature type="compositionally biased region" description="Low complexity" evidence="5">
    <location>
        <begin position="68"/>
        <end position="93"/>
    </location>
</feature>
<feature type="compositionally biased region" description="Low complexity" evidence="5">
    <location>
        <begin position="172"/>
        <end position="189"/>
    </location>
</feature>